<sequence>MAPNNFEFAQSASQPLPFSRKNSFPGATGAHRFSQPNYPPSPPNQPQSSDEQSQEESQQAAFLASLEYPAWKEFEHGKPYDCIERELKRLDDFVPKRSSGRGQIPGHGIGQEPAPEEAAAETNNAPDEPPEEIQRSKSGEVPAHGPNERTTIRHGADEIIATPIQVAGQGSYHLLTRTSSYAHAQPSAEVIRRSSTHAAGQSWGPVPGHGIGQIPRAPSPPPAGESANPAPAYSCGPKKVEPPWTFYKDAKNTEKYLQKHKDGEGRIFLRLKDTPPDERKNSPDEIDIWVNVGTIPSVCGVKAEVE</sequence>
<name>U6LQE9_9EIME</name>
<dbReference type="Proteomes" id="UP000030750">
    <property type="component" value="Unassembled WGS sequence"/>
</dbReference>
<evidence type="ECO:0000313" key="2">
    <source>
        <dbReference type="EMBL" id="CDJ50824.1"/>
    </source>
</evidence>
<proteinExistence type="predicted"/>
<dbReference type="OrthoDB" id="10343399at2759"/>
<feature type="region of interest" description="Disordered" evidence="1">
    <location>
        <begin position="93"/>
        <end position="157"/>
    </location>
</feature>
<dbReference type="VEuPathDB" id="ToxoDB:EBH_0036610"/>
<feature type="region of interest" description="Disordered" evidence="1">
    <location>
        <begin position="183"/>
        <end position="238"/>
    </location>
</feature>
<feature type="region of interest" description="Disordered" evidence="1">
    <location>
        <begin position="1"/>
        <end position="64"/>
    </location>
</feature>
<accession>U6LQE9</accession>
<dbReference type="AlphaFoldDB" id="U6LQE9"/>
<protein>
    <submittedName>
        <fullName evidence="2">Uncharacterized protein</fullName>
    </submittedName>
</protein>
<reference evidence="2" key="2">
    <citation type="submission" date="2013-10" db="EMBL/GenBank/DDBJ databases">
        <authorList>
            <person name="Aslett M."/>
        </authorList>
    </citation>
    <scope>NUCLEOTIDE SEQUENCE [LARGE SCALE GENOMIC DNA]</scope>
    <source>
        <strain evidence="2">Houghton</strain>
    </source>
</reference>
<reference evidence="2" key="1">
    <citation type="submission" date="2013-10" db="EMBL/GenBank/DDBJ databases">
        <title>Genomic analysis of the causative agents of coccidiosis in chickens.</title>
        <authorList>
            <person name="Reid A.J."/>
            <person name="Blake D."/>
            <person name="Billington K."/>
            <person name="Browne H."/>
            <person name="Dunn M."/>
            <person name="Hung S."/>
            <person name="Kawahara F."/>
            <person name="Miranda-Saavedra D."/>
            <person name="Mourier T."/>
            <person name="Nagra H."/>
            <person name="Otto T.D."/>
            <person name="Rawlings N."/>
            <person name="Sanchez A."/>
            <person name="Sanders M."/>
            <person name="Subramaniam C."/>
            <person name="Tay Y."/>
            <person name="Dear P."/>
            <person name="Doerig C."/>
            <person name="Gruber A."/>
            <person name="Parkinson J."/>
            <person name="Shirley M."/>
            <person name="Wan K.L."/>
            <person name="Berriman M."/>
            <person name="Tomley F."/>
            <person name="Pain A."/>
        </authorList>
    </citation>
    <scope>NUCLEOTIDE SEQUENCE [LARGE SCALE GENOMIC DNA]</scope>
    <source>
        <strain evidence="2">Houghton</strain>
    </source>
</reference>
<evidence type="ECO:0000256" key="1">
    <source>
        <dbReference type="SAM" id="MobiDB-lite"/>
    </source>
</evidence>
<organism evidence="2 3">
    <name type="scientific">Eimeria brunetti</name>
    <dbReference type="NCBI Taxonomy" id="51314"/>
    <lineage>
        <taxon>Eukaryota</taxon>
        <taxon>Sar</taxon>
        <taxon>Alveolata</taxon>
        <taxon>Apicomplexa</taxon>
        <taxon>Conoidasida</taxon>
        <taxon>Coccidia</taxon>
        <taxon>Eucoccidiorida</taxon>
        <taxon>Eimeriorina</taxon>
        <taxon>Eimeriidae</taxon>
        <taxon>Eimeria</taxon>
    </lineage>
</organism>
<dbReference type="EMBL" id="HG712441">
    <property type="protein sequence ID" value="CDJ50824.1"/>
    <property type="molecule type" value="Genomic_DNA"/>
</dbReference>
<feature type="compositionally biased region" description="Low complexity" evidence="1">
    <location>
        <begin position="46"/>
        <end position="59"/>
    </location>
</feature>
<gene>
    <name evidence="2" type="ORF">EBH_0036610</name>
</gene>
<evidence type="ECO:0000313" key="3">
    <source>
        <dbReference type="Proteomes" id="UP000030750"/>
    </source>
</evidence>
<feature type="compositionally biased region" description="Polar residues" evidence="1">
    <location>
        <begin position="7"/>
        <end position="22"/>
    </location>
</feature>
<feature type="compositionally biased region" description="Basic and acidic residues" evidence="1">
    <location>
        <begin position="146"/>
        <end position="157"/>
    </location>
</feature>
<keyword evidence="3" id="KW-1185">Reference proteome</keyword>